<dbReference type="AlphaFoldDB" id="A0A1S1HKU9"/>
<dbReference type="EMBL" id="MIPT01000001">
    <property type="protein sequence ID" value="OHT21160.1"/>
    <property type="molecule type" value="Genomic_DNA"/>
</dbReference>
<evidence type="ECO:0008006" key="6">
    <source>
        <dbReference type="Google" id="ProtNLM"/>
    </source>
</evidence>
<evidence type="ECO:0000313" key="4">
    <source>
        <dbReference type="EMBL" id="OHT21160.1"/>
    </source>
</evidence>
<dbReference type="Proteomes" id="UP000179467">
    <property type="component" value="Unassembled WGS sequence"/>
</dbReference>
<feature type="domain" description="DUF7065" evidence="3">
    <location>
        <begin position="158"/>
        <end position="197"/>
    </location>
</feature>
<evidence type="ECO:0000259" key="2">
    <source>
        <dbReference type="Pfam" id="PF23212"/>
    </source>
</evidence>
<sequence>MNPADFRLDPADEYPHPAGPEPNFNESVYVNAFDDGTGIGGWMRLGNRVNEGRAELSVCLYLPDGRIAVQFARPRIAGNDAFDAGGLRFDVVEPMRRLDAHYAGEVMIVTDPDDLREPQRLFASAPRFPCTVEWQLETISPQHGGEPVRDDVPTMYGRDFSLGHFNQHTRATGHITIGGERFAISGHGWRDHSWGPRWWTNIVWYRLFLAAFPDGRGLMIHRIADESGRTRRSGVLLVDGAYHEITDFDAITEWDANRDPAAARIVVRTETGLTADIRVEVLSMAPLRNRREEGGRTLLSRIAEGHSRFTWDGVTGYGMTEYIERVAEDGSLAGYPL</sequence>
<dbReference type="InterPro" id="IPR055492">
    <property type="entry name" value="DUF7064"/>
</dbReference>
<gene>
    <name evidence="4" type="ORF">BHE75_03165</name>
</gene>
<feature type="compositionally biased region" description="Basic and acidic residues" evidence="1">
    <location>
        <begin position="1"/>
        <end position="15"/>
    </location>
</feature>
<comment type="caution">
    <text evidence="4">The sequence shown here is derived from an EMBL/GenBank/DDBJ whole genome shotgun (WGS) entry which is preliminary data.</text>
</comment>
<accession>A0A1S1HKU9</accession>
<dbReference type="OrthoDB" id="115252at2"/>
<evidence type="ECO:0000259" key="3">
    <source>
        <dbReference type="Pfam" id="PF23213"/>
    </source>
</evidence>
<reference evidence="4 5" key="1">
    <citation type="submission" date="2016-09" db="EMBL/GenBank/DDBJ databases">
        <title>Metabolic pathway, cell adaptation mechanisms and a novel monoxygenase revealed through proteogenomic-transcription analysis of a Sphingomonas haloaromaticamans strain degrading the fungicide ortho-phenylphenol.</title>
        <authorList>
            <person name="Perruchon C."/>
            <person name="Papadopoulou E.S."/>
            <person name="Rousidou C."/>
            <person name="Vasileiadis S."/>
            <person name="Tanou G."/>
            <person name="Amoutzias G."/>
            <person name="Molassiotis A."/>
            <person name="Karpouzas D.G."/>
        </authorList>
    </citation>
    <scope>NUCLEOTIDE SEQUENCE [LARGE SCALE GENOMIC DNA]</scope>
    <source>
        <strain evidence="4 5">P3</strain>
    </source>
</reference>
<feature type="domain" description="DUF7064" evidence="2">
    <location>
        <begin position="198"/>
        <end position="324"/>
    </location>
</feature>
<proteinExistence type="predicted"/>
<keyword evidence="5" id="KW-1185">Reference proteome</keyword>
<evidence type="ECO:0000313" key="5">
    <source>
        <dbReference type="Proteomes" id="UP000179467"/>
    </source>
</evidence>
<dbReference type="Pfam" id="PF23213">
    <property type="entry name" value="DUF7065"/>
    <property type="match status" value="2"/>
</dbReference>
<protein>
    <recommendedName>
        <fullName evidence="6">Hydroxyneurosporene synthase (CrtC)</fullName>
    </recommendedName>
</protein>
<dbReference type="RefSeq" id="WP_070934406.1">
    <property type="nucleotide sequence ID" value="NZ_MIPT01000001.1"/>
</dbReference>
<dbReference type="Pfam" id="PF23212">
    <property type="entry name" value="DUF7064"/>
    <property type="match status" value="1"/>
</dbReference>
<feature type="domain" description="DUF7065" evidence="3">
    <location>
        <begin position="12"/>
        <end position="67"/>
    </location>
</feature>
<evidence type="ECO:0000256" key="1">
    <source>
        <dbReference type="SAM" id="MobiDB-lite"/>
    </source>
</evidence>
<feature type="region of interest" description="Disordered" evidence="1">
    <location>
        <begin position="1"/>
        <end position="22"/>
    </location>
</feature>
<name>A0A1S1HKU9_9SPHN</name>
<organism evidence="4 5">
    <name type="scientific">Edaphosphingomonas haloaromaticamans</name>
    <dbReference type="NCBI Taxonomy" id="653954"/>
    <lineage>
        <taxon>Bacteria</taxon>
        <taxon>Pseudomonadati</taxon>
        <taxon>Pseudomonadota</taxon>
        <taxon>Alphaproteobacteria</taxon>
        <taxon>Sphingomonadales</taxon>
        <taxon>Rhizorhabdaceae</taxon>
        <taxon>Edaphosphingomonas</taxon>
    </lineage>
</organism>
<dbReference type="SUPFAM" id="SSF159245">
    <property type="entry name" value="AttH-like"/>
    <property type="match status" value="1"/>
</dbReference>
<dbReference type="InterPro" id="IPR055493">
    <property type="entry name" value="DUF7065"/>
</dbReference>